<dbReference type="OrthoDB" id="444711at2759"/>
<dbReference type="Gene3D" id="2.40.50.140">
    <property type="entry name" value="Nucleic acid-binding proteins"/>
    <property type="match status" value="1"/>
</dbReference>
<dbReference type="EMBL" id="CAJNIZ010042446">
    <property type="protein sequence ID" value="CAE7624384.1"/>
    <property type="molecule type" value="Genomic_DNA"/>
</dbReference>
<dbReference type="Proteomes" id="UP000649617">
    <property type="component" value="Unassembled WGS sequence"/>
</dbReference>
<gene>
    <name evidence="2" type="ORF">SPIL2461_LOCUS16337</name>
</gene>
<name>A0A812VDC7_SYMPI</name>
<organism evidence="2 3">
    <name type="scientific">Symbiodinium pilosum</name>
    <name type="common">Dinoflagellate</name>
    <dbReference type="NCBI Taxonomy" id="2952"/>
    <lineage>
        <taxon>Eukaryota</taxon>
        <taxon>Sar</taxon>
        <taxon>Alveolata</taxon>
        <taxon>Dinophyceae</taxon>
        <taxon>Suessiales</taxon>
        <taxon>Symbiodiniaceae</taxon>
        <taxon>Symbiodinium</taxon>
    </lineage>
</organism>
<feature type="region of interest" description="Disordered" evidence="1">
    <location>
        <begin position="70"/>
        <end position="96"/>
    </location>
</feature>
<feature type="non-terminal residue" evidence="2">
    <location>
        <position position="1"/>
    </location>
</feature>
<evidence type="ECO:0000256" key="1">
    <source>
        <dbReference type="SAM" id="MobiDB-lite"/>
    </source>
</evidence>
<proteinExistence type="predicted"/>
<accession>A0A812VDC7</accession>
<comment type="caution">
    <text evidence="2">The sequence shown here is derived from an EMBL/GenBank/DDBJ whole genome shotgun (WGS) entry which is preliminary data.</text>
</comment>
<evidence type="ECO:0000313" key="2">
    <source>
        <dbReference type="EMBL" id="CAE7624384.1"/>
    </source>
</evidence>
<dbReference type="AlphaFoldDB" id="A0A812VDC7"/>
<dbReference type="SUPFAM" id="SSF50249">
    <property type="entry name" value="Nucleic acid-binding proteins"/>
    <property type="match status" value="1"/>
</dbReference>
<reference evidence="2" key="1">
    <citation type="submission" date="2021-02" db="EMBL/GenBank/DDBJ databases">
        <authorList>
            <person name="Dougan E. K."/>
            <person name="Rhodes N."/>
            <person name="Thang M."/>
            <person name="Chan C."/>
        </authorList>
    </citation>
    <scope>NUCLEOTIDE SEQUENCE</scope>
</reference>
<sequence>MQQQQQYMLMQQQQMGMFNHMMMMGAMMGPMMGQIIAPAAPADGTSILSGVNPSTLPDPAMSLGKVVDEDDDVPPGPSTNINHPNYRPPDSEQIPGVTDRRWEGRIKMWFDDKGYGFITNEELKKRFKDLDVFLHQNQKRHFRRGDLVTFSVYANYRGTDSWSCEPDYALYVLPRCGEVVVVKAYEVVNSGRLHEKESLFGIQLSQGLEHRCIEKTHAAKTDNSQQELVANRFEMPLVQSHGLERFRTELFLEQTVMNEYFKSFPSLMAPPPPLKHFEGYAGSFARHTGGIKDQALAISLRDALTERVTAPLTHPGSPW</sequence>
<evidence type="ECO:0008006" key="4">
    <source>
        <dbReference type="Google" id="ProtNLM"/>
    </source>
</evidence>
<keyword evidence="3" id="KW-1185">Reference proteome</keyword>
<dbReference type="InterPro" id="IPR012340">
    <property type="entry name" value="NA-bd_OB-fold"/>
</dbReference>
<evidence type="ECO:0000313" key="3">
    <source>
        <dbReference type="Proteomes" id="UP000649617"/>
    </source>
</evidence>
<protein>
    <recommendedName>
        <fullName evidence="4">CSD domain-containing protein</fullName>
    </recommendedName>
</protein>